<reference evidence="1 2" key="1">
    <citation type="journal article" date="2021" name="BMC Genomics">
        <title>Datura genome reveals duplications of psychoactive alkaloid biosynthetic genes and high mutation rate following tissue culture.</title>
        <authorList>
            <person name="Rajewski A."/>
            <person name="Carter-House D."/>
            <person name="Stajich J."/>
            <person name="Litt A."/>
        </authorList>
    </citation>
    <scope>NUCLEOTIDE SEQUENCE [LARGE SCALE GENOMIC DNA]</scope>
    <source>
        <strain evidence="1">AR-01</strain>
    </source>
</reference>
<sequence length="65" mass="7086">MPVPIPKTLVWHGSPTVEQAKCRYPSSVKGIAPVELSLGVKCTKRVFTSEPPVRASKILDKAQVE</sequence>
<comment type="caution">
    <text evidence="1">The sequence shown here is derived from an EMBL/GenBank/DDBJ whole genome shotgun (WGS) entry which is preliminary data.</text>
</comment>
<protein>
    <submittedName>
        <fullName evidence="1">Uncharacterized protein</fullName>
    </submittedName>
</protein>
<keyword evidence="2" id="KW-1185">Reference proteome</keyword>
<dbReference type="EMBL" id="JACEIK010000440">
    <property type="protein sequence ID" value="MCD7457102.1"/>
    <property type="molecule type" value="Genomic_DNA"/>
</dbReference>
<accession>A0ABS8SE19</accession>
<evidence type="ECO:0000313" key="1">
    <source>
        <dbReference type="EMBL" id="MCD7457102.1"/>
    </source>
</evidence>
<organism evidence="1 2">
    <name type="scientific">Datura stramonium</name>
    <name type="common">Jimsonweed</name>
    <name type="synonym">Common thornapple</name>
    <dbReference type="NCBI Taxonomy" id="4076"/>
    <lineage>
        <taxon>Eukaryota</taxon>
        <taxon>Viridiplantae</taxon>
        <taxon>Streptophyta</taxon>
        <taxon>Embryophyta</taxon>
        <taxon>Tracheophyta</taxon>
        <taxon>Spermatophyta</taxon>
        <taxon>Magnoliopsida</taxon>
        <taxon>eudicotyledons</taxon>
        <taxon>Gunneridae</taxon>
        <taxon>Pentapetalae</taxon>
        <taxon>asterids</taxon>
        <taxon>lamiids</taxon>
        <taxon>Solanales</taxon>
        <taxon>Solanaceae</taxon>
        <taxon>Solanoideae</taxon>
        <taxon>Datureae</taxon>
        <taxon>Datura</taxon>
    </lineage>
</organism>
<proteinExistence type="predicted"/>
<feature type="non-terminal residue" evidence="1">
    <location>
        <position position="65"/>
    </location>
</feature>
<name>A0ABS8SE19_DATST</name>
<dbReference type="Proteomes" id="UP000823775">
    <property type="component" value="Unassembled WGS sequence"/>
</dbReference>
<evidence type="ECO:0000313" key="2">
    <source>
        <dbReference type="Proteomes" id="UP000823775"/>
    </source>
</evidence>
<gene>
    <name evidence="1" type="ORF">HAX54_034175</name>
</gene>